<dbReference type="CDD" id="cd03350">
    <property type="entry name" value="LbH_THP_succinylT"/>
    <property type="match status" value="1"/>
</dbReference>
<keyword evidence="1 7" id="KW-0028">Amino-acid biosynthesis</keyword>
<dbReference type="Pfam" id="PF14602">
    <property type="entry name" value="Hexapep_2"/>
    <property type="match status" value="1"/>
</dbReference>
<dbReference type="STRING" id="1293.SH09_06005"/>
<dbReference type="SUPFAM" id="SSF51161">
    <property type="entry name" value="Trimeric LpxA-like enzymes"/>
    <property type="match status" value="1"/>
</dbReference>
<reference evidence="10 11" key="1">
    <citation type="submission" date="2018-06" db="EMBL/GenBank/DDBJ databases">
        <authorList>
            <consortium name="Pathogen Informatics"/>
            <person name="Doyle S."/>
        </authorList>
    </citation>
    <scope>NUCLEOTIDE SEQUENCE [LARGE SCALE GENOMIC DNA]</scope>
    <source>
        <strain evidence="10 11">NCTC12195</strain>
    </source>
</reference>
<comment type="function">
    <text evidence="7">Catalyzes the transfer of an acetyl group from acetyl-CoA to tetrahydrodipicolinate.</text>
</comment>
<dbReference type="PANTHER" id="PTHR43300">
    <property type="entry name" value="ACETYLTRANSFERASE"/>
    <property type="match status" value="1"/>
</dbReference>
<dbReference type="RefSeq" id="WP_042738719.1">
    <property type="nucleotide sequence ID" value="NZ_BKAX01000003.1"/>
</dbReference>
<evidence type="ECO:0000313" key="11">
    <source>
        <dbReference type="Proteomes" id="UP000255277"/>
    </source>
</evidence>
<keyword evidence="4 7" id="KW-0220">Diaminopimelate biosynthesis</keyword>
<comment type="pathway">
    <text evidence="7">Amino-acid biosynthesis; L-lysine biosynthesis via DAP pathway; LL-2,6-diaminopimelate from (S)-tetrahydrodipicolinate (acetylase route): step 1/3.</text>
</comment>
<dbReference type="EC" id="2.3.1.89" evidence="7"/>
<dbReference type="PANTHER" id="PTHR43300:SF10">
    <property type="entry name" value="2,3,4,5-TETRAHYDROPYRIDINE-2,6-DICARBOXYLATE N-ACETYLTRANSFERASE"/>
    <property type="match status" value="1"/>
</dbReference>
<dbReference type="GO" id="GO:0019877">
    <property type="term" value="P:diaminopimelate biosynthetic process"/>
    <property type="evidence" value="ECO:0007669"/>
    <property type="project" value="UniProtKB-UniRule"/>
</dbReference>
<dbReference type="GO" id="GO:0047200">
    <property type="term" value="F:tetrahydrodipicolinate N-acetyltransferase activity"/>
    <property type="evidence" value="ECO:0007669"/>
    <property type="project" value="UniProtKB-UniRule"/>
</dbReference>
<evidence type="ECO:0000313" key="10">
    <source>
        <dbReference type="EMBL" id="SUM33009.1"/>
    </source>
</evidence>
<dbReference type="InterPro" id="IPR050179">
    <property type="entry name" value="Trans_hexapeptide_repeat"/>
</dbReference>
<dbReference type="InterPro" id="IPR001451">
    <property type="entry name" value="Hexapep"/>
</dbReference>
<feature type="domain" description="2,3,4,5-tetrahydropyridine-2,6-dicarboxylate N-acetyltransferase N-terminal" evidence="8">
    <location>
        <begin position="5"/>
        <end position="88"/>
    </location>
</feature>
<dbReference type="InterPro" id="IPR011004">
    <property type="entry name" value="Trimer_LpxA-like_sf"/>
</dbReference>
<dbReference type="GO" id="GO:0009089">
    <property type="term" value="P:lysine biosynthetic process via diaminopimelate"/>
    <property type="evidence" value="ECO:0007669"/>
    <property type="project" value="UniProtKB-UniRule"/>
</dbReference>
<dbReference type="NCBIfam" id="TIGR03532">
    <property type="entry name" value="DapD_Ac"/>
    <property type="match status" value="1"/>
</dbReference>
<evidence type="ECO:0000256" key="4">
    <source>
        <dbReference type="ARBA" id="ARBA00022915"/>
    </source>
</evidence>
<protein>
    <recommendedName>
        <fullName evidence="7">2,3,4,5-tetrahydropyridine-2,6-dicarboxylate N-acetyltransferase</fullName>
        <ecNumber evidence="7">2.3.1.89</ecNumber>
    </recommendedName>
    <alternativeName>
        <fullName evidence="7">Tetrahydrodipicolinate N-acetyltransferase</fullName>
        <shortName evidence="7">THP acetyltransferase</shortName>
        <shortName evidence="7">Tetrahydropicolinate acetylase</shortName>
    </alternativeName>
</protein>
<dbReference type="AlphaFoldDB" id="A0A0D0QXG5"/>
<evidence type="ECO:0000256" key="1">
    <source>
        <dbReference type="ARBA" id="ARBA00022605"/>
    </source>
</evidence>
<dbReference type="EMBL" id="UHDK01000001">
    <property type="protein sequence ID" value="SUM33009.1"/>
    <property type="molecule type" value="Genomic_DNA"/>
</dbReference>
<dbReference type="InterPro" id="IPR018357">
    <property type="entry name" value="Hexapep_transf_CS"/>
</dbReference>
<keyword evidence="12" id="KW-1185">Reference proteome</keyword>
<dbReference type="PROSITE" id="PS00101">
    <property type="entry name" value="HEXAPEP_TRANSFERASES"/>
    <property type="match status" value="1"/>
</dbReference>
<accession>A0A0D0QXG5</accession>
<dbReference type="OrthoDB" id="9788080at2"/>
<dbReference type="InterPro" id="IPR013710">
    <property type="entry name" value="DapH_N"/>
</dbReference>
<evidence type="ECO:0000256" key="2">
    <source>
        <dbReference type="ARBA" id="ARBA00022679"/>
    </source>
</evidence>
<dbReference type="Pfam" id="PF08503">
    <property type="entry name" value="DapH_N"/>
    <property type="match status" value="1"/>
</dbReference>
<dbReference type="GeneID" id="93845251"/>
<dbReference type="Gene3D" id="3.30.70.250">
    <property type="entry name" value="Malonyl-CoA ACP transacylase, ACP-binding"/>
    <property type="match status" value="1"/>
</dbReference>
<dbReference type="Gene3D" id="2.160.10.10">
    <property type="entry name" value="Hexapeptide repeat proteins"/>
    <property type="match status" value="1"/>
</dbReference>
<dbReference type="Proteomes" id="UP000321057">
    <property type="component" value="Unassembled WGS sequence"/>
</dbReference>
<dbReference type="InterPro" id="IPR019873">
    <property type="entry name" value="DapH"/>
</dbReference>
<keyword evidence="5 7" id="KW-0457">Lysine biosynthesis</keyword>
<keyword evidence="2 7" id="KW-0808">Transferase</keyword>
<reference evidence="9 12" key="2">
    <citation type="submission" date="2019-07" db="EMBL/GenBank/DDBJ databases">
        <title>Whole genome shotgun sequence of Staphylococcus gallinarum NBRC 109767.</title>
        <authorList>
            <person name="Hosoyama A."/>
            <person name="Uohara A."/>
            <person name="Ohji S."/>
            <person name="Ichikawa N."/>
        </authorList>
    </citation>
    <scope>NUCLEOTIDE SEQUENCE [LARGE SCALE GENOMIC DNA]</scope>
    <source>
        <strain evidence="9 12">NBRC 109767</strain>
    </source>
</reference>
<gene>
    <name evidence="7 10" type="primary">dapH</name>
    <name evidence="10" type="ORF">NCTC12195_02461</name>
    <name evidence="9" type="ORF">SGA02_09200</name>
</gene>
<evidence type="ECO:0000256" key="3">
    <source>
        <dbReference type="ARBA" id="ARBA00022737"/>
    </source>
</evidence>
<comment type="similarity">
    <text evidence="7">Belongs to the transferase hexapeptide repeat family. DapH subfamily.</text>
</comment>
<evidence type="ECO:0000256" key="7">
    <source>
        <dbReference type="HAMAP-Rule" id="MF_01691"/>
    </source>
</evidence>
<proteinExistence type="inferred from homology"/>
<dbReference type="Proteomes" id="UP000255277">
    <property type="component" value="Unassembled WGS sequence"/>
</dbReference>
<dbReference type="UniPathway" id="UPA00034">
    <property type="reaction ID" value="UER00022"/>
</dbReference>
<name>A0A0D0QXG5_STAGA</name>
<evidence type="ECO:0000313" key="9">
    <source>
        <dbReference type="EMBL" id="GEQ05092.1"/>
    </source>
</evidence>
<keyword evidence="6 7" id="KW-0012">Acyltransferase</keyword>
<organism evidence="10 11">
    <name type="scientific">Staphylococcus gallinarum</name>
    <dbReference type="NCBI Taxonomy" id="1293"/>
    <lineage>
        <taxon>Bacteria</taxon>
        <taxon>Bacillati</taxon>
        <taxon>Bacillota</taxon>
        <taxon>Bacilli</taxon>
        <taxon>Bacillales</taxon>
        <taxon>Staphylococcaceae</taxon>
        <taxon>Staphylococcus</taxon>
    </lineage>
</organism>
<evidence type="ECO:0000313" key="12">
    <source>
        <dbReference type="Proteomes" id="UP000321057"/>
    </source>
</evidence>
<evidence type="ECO:0000259" key="8">
    <source>
        <dbReference type="Pfam" id="PF08503"/>
    </source>
</evidence>
<sequence>MVQHLTAEEIIQYISDAKKTTPIKVYANGNFNDVAFPEEFKVFGSEDSKVIFCEADDWKSFYEQHQAAFTELEIEMDRRNSAIPLKDLTNTNARIEPGAFIREQAIIEDGAVVMMGATINIGAVVGEGTMVDMNATLGGRATTGKNVHVGAGSVLAGVIEPPSASPVVIEDNVLIGANAVILEGVRVGEGAVVAAGAIVTQDVPAGAVVAGTPAKVIKQTSEVEDSKREIVSALRKLND</sequence>
<evidence type="ECO:0000256" key="6">
    <source>
        <dbReference type="ARBA" id="ARBA00023315"/>
    </source>
</evidence>
<dbReference type="EMBL" id="BKAX01000003">
    <property type="protein sequence ID" value="GEQ05092.1"/>
    <property type="molecule type" value="Genomic_DNA"/>
</dbReference>
<comment type="catalytic activity">
    <reaction evidence="7">
        <text>(S)-2,3,4,5-tetrahydrodipicolinate + acetyl-CoA + H2O = L-2-acetamido-6-oxoheptanedioate + CoA</text>
        <dbReference type="Rhea" id="RHEA:13085"/>
        <dbReference type="ChEBI" id="CHEBI:15377"/>
        <dbReference type="ChEBI" id="CHEBI:16845"/>
        <dbReference type="ChEBI" id="CHEBI:57287"/>
        <dbReference type="ChEBI" id="CHEBI:57288"/>
        <dbReference type="ChEBI" id="CHEBI:58117"/>
        <dbReference type="EC" id="2.3.1.89"/>
    </reaction>
</comment>
<keyword evidence="3 7" id="KW-0677">Repeat</keyword>
<dbReference type="HAMAP" id="MF_01691">
    <property type="entry name" value="DapH"/>
    <property type="match status" value="1"/>
</dbReference>
<evidence type="ECO:0000256" key="5">
    <source>
        <dbReference type="ARBA" id="ARBA00023154"/>
    </source>
</evidence>